<comment type="caution">
    <text evidence="1">The sequence shown here is derived from an EMBL/GenBank/DDBJ whole genome shotgun (WGS) entry which is preliminary data.</text>
</comment>
<reference evidence="1 2" key="1">
    <citation type="submission" date="2016-03" db="EMBL/GenBank/DDBJ databases">
        <authorList>
            <person name="Heylen K."/>
            <person name="De Vos P."/>
            <person name="Vekeman B."/>
        </authorList>
    </citation>
    <scope>NUCLEOTIDE SEQUENCE [LARGE SCALE GENOMIC DNA]</scope>
    <source>
        <strain evidence="1 2">R-49807</strain>
    </source>
</reference>
<sequence>MHKNLKITKTEFFKSQTLKNAVGPAAEALAKIDVASLDLNKTDAKTVVAAAEILRKIDSSAQVVIDQANEQYVNRDQNLINAASNRLFRIDADIQAAQAHQRRAEQAHLEKTTELKRQGFSAVEIAAMLDAPEPAIEAYQQQIADLSAEKLKIEAFLDDSPRYEADLLVGTTIEIVADLPAEAA</sequence>
<evidence type="ECO:0000313" key="2">
    <source>
        <dbReference type="Proteomes" id="UP000077734"/>
    </source>
</evidence>
<gene>
    <name evidence="1" type="ORF">A1356_15420</name>
</gene>
<keyword evidence="2" id="KW-1185">Reference proteome</keyword>
<accession>A0AA91DB61</accession>
<evidence type="ECO:0000313" key="1">
    <source>
        <dbReference type="EMBL" id="OAI24550.1"/>
    </source>
</evidence>
<name>A0AA91DB61_9GAMM</name>
<dbReference type="AlphaFoldDB" id="A0AA91DB61"/>
<dbReference type="Proteomes" id="UP000077734">
    <property type="component" value="Unassembled WGS sequence"/>
</dbReference>
<protein>
    <submittedName>
        <fullName evidence="1">Uncharacterized protein</fullName>
    </submittedName>
</protein>
<dbReference type="EMBL" id="LUUL01000088">
    <property type="protein sequence ID" value="OAI24550.1"/>
    <property type="molecule type" value="Genomic_DNA"/>
</dbReference>
<organism evidence="1 2">
    <name type="scientific">Methylomonas koyamae</name>
    <dbReference type="NCBI Taxonomy" id="702114"/>
    <lineage>
        <taxon>Bacteria</taxon>
        <taxon>Pseudomonadati</taxon>
        <taxon>Pseudomonadota</taxon>
        <taxon>Gammaproteobacteria</taxon>
        <taxon>Methylococcales</taxon>
        <taxon>Methylococcaceae</taxon>
        <taxon>Methylomonas</taxon>
    </lineage>
</organism>
<proteinExistence type="predicted"/>